<dbReference type="Proteomes" id="UP000789525">
    <property type="component" value="Unassembled WGS sequence"/>
</dbReference>
<reference evidence="1" key="1">
    <citation type="submission" date="2021-06" db="EMBL/GenBank/DDBJ databases">
        <authorList>
            <person name="Kallberg Y."/>
            <person name="Tangrot J."/>
            <person name="Rosling A."/>
        </authorList>
    </citation>
    <scope>NUCLEOTIDE SEQUENCE</scope>
    <source>
        <strain evidence="1">CL356</strain>
    </source>
</reference>
<organism evidence="1 2">
    <name type="scientific">Acaulospora colombiana</name>
    <dbReference type="NCBI Taxonomy" id="27376"/>
    <lineage>
        <taxon>Eukaryota</taxon>
        <taxon>Fungi</taxon>
        <taxon>Fungi incertae sedis</taxon>
        <taxon>Mucoromycota</taxon>
        <taxon>Glomeromycotina</taxon>
        <taxon>Glomeromycetes</taxon>
        <taxon>Diversisporales</taxon>
        <taxon>Acaulosporaceae</taxon>
        <taxon>Acaulospora</taxon>
    </lineage>
</organism>
<keyword evidence="2" id="KW-1185">Reference proteome</keyword>
<evidence type="ECO:0000313" key="1">
    <source>
        <dbReference type="EMBL" id="CAG8529444.1"/>
    </source>
</evidence>
<accession>A0ACA9LGR0</accession>
<gene>
    <name evidence="1" type="ORF">ACOLOM_LOCUS4009</name>
</gene>
<protein>
    <submittedName>
        <fullName evidence="1">10280_t:CDS:1</fullName>
    </submittedName>
</protein>
<evidence type="ECO:0000313" key="2">
    <source>
        <dbReference type="Proteomes" id="UP000789525"/>
    </source>
</evidence>
<comment type="caution">
    <text evidence="1">The sequence shown here is derived from an EMBL/GenBank/DDBJ whole genome shotgun (WGS) entry which is preliminary data.</text>
</comment>
<sequence>MAQQNTPTDPQTKARKNSPVSPKVKPKQTTTEKKLNIVEKTARLMKESLANLEPTSFQTQQHRACGSQALTRTDDSSSSS</sequence>
<name>A0ACA9LGR0_9GLOM</name>
<dbReference type="EMBL" id="CAJVPT010006309">
    <property type="protein sequence ID" value="CAG8529444.1"/>
    <property type="molecule type" value="Genomic_DNA"/>
</dbReference>
<proteinExistence type="predicted"/>